<dbReference type="Proteomes" id="UP000054047">
    <property type="component" value="Unassembled WGS sequence"/>
</dbReference>
<keyword evidence="3" id="KW-1185">Reference proteome</keyword>
<keyword evidence="1" id="KW-1133">Transmembrane helix</keyword>
<evidence type="ECO:0000313" key="2">
    <source>
        <dbReference type="EMBL" id="KIH45148.1"/>
    </source>
</evidence>
<gene>
    <name evidence="2" type="ORF">ANCDUO_24815</name>
</gene>
<sequence length="104" mass="11745">MVSAFNDFDQCKDGWPIQPSCSRLIGFGIYTALAVLNLIVACMPRAMGGFLNTLRSYLWIPIQQYTTRELEVVTPSLMFVSSSPLPLFKISFVLRKPNPRFVVL</sequence>
<accession>A0A0C2BMT5</accession>
<protein>
    <submittedName>
        <fullName evidence="2">Uncharacterized protein</fullName>
    </submittedName>
</protein>
<name>A0A0C2BMT5_9BILA</name>
<evidence type="ECO:0000256" key="1">
    <source>
        <dbReference type="SAM" id="Phobius"/>
    </source>
</evidence>
<proteinExistence type="predicted"/>
<dbReference type="EMBL" id="KN773761">
    <property type="protein sequence ID" value="KIH45148.1"/>
    <property type="molecule type" value="Genomic_DNA"/>
</dbReference>
<keyword evidence="1" id="KW-0812">Transmembrane</keyword>
<organism evidence="2 3">
    <name type="scientific">Ancylostoma duodenale</name>
    <dbReference type="NCBI Taxonomy" id="51022"/>
    <lineage>
        <taxon>Eukaryota</taxon>
        <taxon>Metazoa</taxon>
        <taxon>Ecdysozoa</taxon>
        <taxon>Nematoda</taxon>
        <taxon>Chromadorea</taxon>
        <taxon>Rhabditida</taxon>
        <taxon>Rhabditina</taxon>
        <taxon>Rhabditomorpha</taxon>
        <taxon>Strongyloidea</taxon>
        <taxon>Ancylostomatidae</taxon>
        <taxon>Ancylostomatinae</taxon>
        <taxon>Ancylostoma</taxon>
    </lineage>
</organism>
<dbReference type="AlphaFoldDB" id="A0A0C2BMT5"/>
<feature type="transmembrane region" description="Helical" evidence="1">
    <location>
        <begin position="24"/>
        <end position="43"/>
    </location>
</feature>
<evidence type="ECO:0000313" key="3">
    <source>
        <dbReference type="Proteomes" id="UP000054047"/>
    </source>
</evidence>
<keyword evidence="1" id="KW-0472">Membrane</keyword>
<reference evidence="2 3" key="1">
    <citation type="submission" date="2013-12" db="EMBL/GenBank/DDBJ databases">
        <title>Draft genome of the parsitic nematode Ancylostoma duodenale.</title>
        <authorList>
            <person name="Mitreva M."/>
        </authorList>
    </citation>
    <scope>NUCLEOTIDE SEQUENCE [LARGE SCALE GENOMIC DNA]</scope>
    <source>
        <strain evidence="2 3">Zhejiang</strain>
    </source>
</reference>